<evidence type="ECO:0000259" key="3">
    <source>
        <dbReference type="PROSITE" id="PS50003"/>
    </source>
</evidence>
<dbReference type="InterPro" id="IPR000648">
    <property type="entry name" value="Oxysterol-bd"/>
</dbReference>
<proteinExistence type="inferred from homology"/>
<dbReference type="Pfam" id="PF01237">
    <property type="entry name" value="Oxysterol_BP"/>
    <property type="match status" value="1"/>
</dbReference>
<dbReference type="OrthoDB" id="309527at2759"/>
<comment type="similarity">
    <text evidence="1 2">Belongs to the OSBP family.</text>
</comment>
<organism evidence="4 5">
    <name type="scientific">Paramecium sonneborni</name>
    <dbReference type="NCBI Taxonomy" id="65129"/>
    <lineage>
        <taxon>Eukaryota</taxon>
        <taxon>Sar</taxon>
        <taxon>Alveolata</taxon>
        <taxon>Ciliophora</taxon>
        <taxon>Intramacronucleata</taxon>
        <taxon>Oligohymenophorea</taxon>
        <taxon>Peniculida</taxon>
        <taxon>Parameciidae</taxon>
        <taxon>Paramecium</taxon>
    </lineage>
</organism>
<dbReference type="PROSITE" id="PS50003">
    <property type="entry name" value="PH_DOMAIN"/>
    <property type="match status" value="1"/>
</dbReference>
<dbReference type="PANTHER" id="PTHR10972">
    <property type="entry name" value="OXYSTEROL-BINDING PROTEIN-RELATED"/>
    <property type="match status" value="1"/>
</dbReference>
<gene>
    <name evidence="4" type="ORF">PSON_ATCC_30995.1.T0080241</name>
</gene>
<dbReference type="SMART" id="SM00233">
    <property type="entry name" value="PH"/>
    <property type="match status" value="1"/>
</dbReference>
<dbReference type="Pfam" id="PF00169">
    <property type="entry name" value="PH"/>
    <property type="match status" value="1"/>
</dbReference>
<dbReference type="CDD" id="cd13293">
    <property type="entry name" value="PH_CpORP2-like"/>
    <property type="match status" value="1"/>
</dbReference>
<name>A0A8S1KK10_9CILI</name>
<protein>
    <recommendedName>
        <fullName evidence="3">PH domain-containing protein</fullName>
    </recommendedName>
</protein>
<dbReference type="GO" id="GO:0032934">
    <property type="term" value="F:sterol binding"/>
    <property type="evidence" value="ECO:0007669"/>
    <property type="project" value="TreeGrafter"/>
</dbReference>
<feature type="domain" description="PH" evidence="3">
    <location>
        <begin position="1"/>
        <end position="89"/>
    </location>
</feature>
<comment type="caution">
    <text evidence="4">The sequence shown here is derived from an EMBL/GenBank/DDBJ whole genome shotgun (WGS) entry which is preliminary data.</text>
</comment>
<reference evidence="4" key="1">
    <citation type="submission" date="2021-01" db="EMBL/GenBank/DDBJ databases">
        <authorList>
            <consortium name="Genoscope - CEA"/>
            <person name="William W."/>
        </authorList>
    </citation>
    <scope>NUCLEOTIDE SEQUENCE</scope>
</reference>
<dbReference type="FunFam" id="2.30.29.30:FF:000615">
    <property type="entry name" value="Uncharacterized protein"/>
    <property type="match status" value="1"/>
</dbReference>
<keyword evidence="5" id="KW-1185">Reference proteome</keyword>
<evidence type="ECO:0000256" key="2">
    <source>
        <dbReference type="RuleBase" id="RU003844"/>
    </source>
</evidence>
<dbReference type="GO" id="GO:0005829">
    <property type="term" value="C:cytosol"/>
    <property type="evidence" value="ECO:0007669"/>
    <property type="project" value="TreeGrafter"/>
</dbReference>
<evidence type="ECO:0000313" key="4">
    <source>
        <dbReference type="EMBL" id="CAD8054355.1"/>
    </source>
</evidence>
<dbReference type="PANTHER" id="PTHR10972:SF205">
    <property type="entry name" value="OXYSTEROL-BINDING PROTEIN 1"/>
    <property type="match status" value="1"/>
</dbReference>
<dbReference type="Proteomes" id="UP000692954">
    <property type="component" value="Unassembled WGS sequence"/>
</dbReference>
<evidence type="ECO:0000256" key="1">
    <source>
        <dbReference type="ARBA" id="ARBA00008842"/>
    </source>
</evidence>
<dbReference type="InterPro" id="IPR018494">
    <property type="entry name" value="Oxysterol-bd_CS"/>
</dbReference>
<accession>A0A8S1KK10</accession>
<dbReference type="FunFam" id="2.40.160.120:FF:000037">
    <property type="entry name" value="Uncharacterized protein"/>
    <property type="match status" value="1"/>
</dbReference>
<dbReference type="EMBL" id="CAJJDN010000008">
    <property type="protein sequence ID" value="CAD8054355.1"/>
    <property type="molecule type" value="Genomic_DNA"/>
</dbReference>
<sequence>MEGYLLKWVNPFQRWQKRYFILNDHILTYCDQVGGRSKGQIHLKVAGITESKDDTLRIIINTGTGQILLKAANVDEKNKWLIALKKNQENCQRHQVFNYGQRIQELLTDIWSNFALFDEQLTYLQEKVSLNMYNEISNIINLGQYLKNGITLCCTLIEEEKIKLYGESDTIYESFDFEDEIPLNTQTSNYSIRQEEQKQNYLENYNFQQFLETIKLSNPIKYNNIKYNRVYQRLNITNDITRKCLPYKQDPEEKFAFWPFLKECIGKDLTRIPMPLLFHQPLSGLQFFASSFEYFETLKQAAKAEDPYKRMSYLIAFSLVRCILGIDCQKKFFNPVLGETYEFFTSEYKVISEQVCHHPPITAVHCESDDFVLSITMEASVGFSGTSIMAKLPGLVHFKNKKTNEHMTYSLPNIVVKNLLFGKMYFEQVGEAIYTNHTTGDIGILTLKERNNEKDAYQVKAIIKDKNGNIRCQLNGFFNKEIYANNELIWKRNPINPESKWYYFYSHHILQLNHLNEDILRSIPQTDSRMRSDMRALECGFKDLGQEEKVRIEEKQRERRKIMEEKKEQHIPKFFKEEFDPISKRNYWVYLYNYEKEKHLIDLDLF</sequence>
<dbReference type="AlphaFoldDB" id="A0A8S1KK10"/>
<dbReference type="PROSITE" id="PS01013">
    <property type="entry name" value="OSBP"/>
    <property type="match status" value="1"/>
</dbReference>
<dbReference type="GO" id="GO:0016020">
    <property type="term" value="C:membrane"/>
    <property type="evidence" value="ECO:0007669"/>
    <property type="project" value="TreeGrafter"/>
</dbReference>
<dbReference type="InterPro" id="IPR001849">
    <property type="entry name" value="PH_domain"/>
</dbReference>
<evidence type="ECO:0000313" key="5">
    <source>
        <dbReference type="Proteomes" id="UP000692954"/>
    </source>
</evidence>